<dbReference type="HOGENOM" id="CLU_921794_0_0_1"/>
<dbReference type="OrthoDB" id="5427350at2759"/>
<reference evidence="3" key="1">
    <citation type="journal article" date="2013" name="G3 (Bethesda)">
        <title>Comparative genomics of a plant-pathogenic fungus, Pyrenophora tritici-repentis, reveals transduplication and the impact of repeat elements on pathogenicity and population divergence.</title>
        <authorList>
            <person name="Manning V.A."/>
            <person name="Pandelova I."/>
            <person name="Dhillon B."/>
            <person name="Wilhelm L.J."/>
            <person name="Goodwin S.B."/>
            <person name="Berlin A.M."/>
            <person name="Figueroa M."/>
            <person name="Freitag M."/>
            <person name="Hane J.K."/>
            <person name="Henrissat B."/>
            <person name="Holman W.H."/>
            <person name="Kodira C.D."/>
            <person name="Martin J."/>
            <person name="Oliver R.P."/>
            <person name="Robbertse B."/>
            <person name="Schackwitz W."/>
            <person name="Schwartz D.C."/>
            <person name="Spatafora J.W."/>
            <person name="Turgeon B.G."/>
            <person name="Yandava C."/>
            <person name="Young S."/>
            <person name="Zhou S."/>
            <person name="Zeng Q."/>
            <person name="Grigoriev I.V."/>
            <person name="Ma L.-J."/>
            <person name="Ciuffetti L.M."/>
        </authorList>
    </citation>
    <scope>NUCLEOTIDE SEQUENCE [LARGE SCALE GENOMIC DNA]</scope>
    <source>
        <strain evidence="3">Pt-1C-BFP</strain>
    </source>
</reference>
<accession>B2VY73</accession>
<dbReference type="InParanoid" id="B2VY73"/>
<evidence type="ECO:0000259" key="1">
    <source>
        <dbReference type="Pfam" id="PF24564"/>
    </source>
</evidence>
<dbReference type="Proteomes" id="UP000001471">
    <property type="component" value="Unassembled WGS sequence"/>
</dbReference>
<dbReference type="AlphaFoldDB" id="B2VY73"/>
<dbReference type="InterPro" id="IPR056024">
    <property type="entry name" value="DUF7605"/>
</dbReference>
<evidence type="ECO:0000313" key="2">
    <source>
        <dbReference type="EMBL" id="EDU44886.1"/>
    </source>
</evidence>
<dbReference type="Pfam" id="PF24564">
    <property type="entry name" value="DUF7605"/>
    <property type="match status" value="1"/>
</dbReference>
<organism evidence="2 3">
    <name type="scientific">Pyrenophora tritici-repentis (strain Pt-1C-BFP)</name>
    <name type="common">Wheat tan spot fungus</name>
    <name type="synonym">Drechslera tritici-repentis</name>
    <dbReference type="NCBI Taxonomy" id="426418"/>
    <lineage>
        <taxon>Eukaryota</taxon>
        <taxon>Fungi</taxon>
        <taxon>Dikarya</taxon>
        <taxon>Ascomycota</taxon>
        <taxon>Pezizomycotina</taxon>
        <taxon>Dothideomycetes</taxon>
        <taxon>Pleosporomycetidae</taxon>
        <taxon>Pleosporales</taxon>
        <taxon>Pleosporineae</taxon>
        <taxon>Pleosporaceae</taxon>
        <taxon>Pyrenophora</taxon>
    </lineage>
</organism>
<dbReference type="STRING" id="426418.B2VY73"/>
<proteinExistence type="predicted"/>
<gene>
    <name evidence="2" type="ORF">PTRG_02363</name>
</gene>
<protein>
    <recommendedName>
        <fullName evidence="1">DUF7605 domain-containing protein</fullName>
    </recommendedName>
</protein>
<dbReference type="GeneID" id="6340603"/>
<name>B2VY73_PYRTR</name>
<sequence length="302" mass="33950">MKRFATKDIKQLYDALSHQTLQAQFDSRALHNLRIWENLSAATHRAACNKKGIYTQKKKHIYLNWDESLFSPVKQTIDQAFRSIVDGSVETFKAEASQASKEVIRKLDHDLKNDPRALACNAYKICFKGGISGLQEEVENSIEVAARALTNEMTKIHVRSASLKKEDYFPQAMAPIYEAAYNTKSATKNSTLYVARKAYLRNAIPGPNGPFPKIASRAKAHAEAVIGKVSRGLGENLDELLLAKQEVFEMMKSRKENDTPAGQKFCSDLDPIVKETRRILDGVVKESLDLCKQYKIVAKVEK</sequence>
<evidence type="ECO:0000313" key="3">
    <source>
        <dbReference type="Proteomes" id="UP000001471"/>
    </source>
</evidence>
<feature type="domain" description="DUF7605" evidence="1">
    <location>
        <begin position="24"/>
        <end position="183"/>
    </location>
</feature>
<dbReference type="EMBL" id="DS231616">
    <property type="protein sequence ID" value="EDU44886.1"/>
    <property type="molecule type" value="Genomic_DNA"/>
</dbReference>
<dbReference type="KEGG" id="ptrr:6340603"/>